<dbReference type="EMBL" id="QGNA01000004">
    <property type="protein sequence ID" value="PWS35318.1"/>
    <property type="molecule type" value="Genomic_DNA"/>
</dbReference>
<dbReference type="Proteomes" id="UP000245765">
    <property type="component" value="Unassembled WGS sequence"/>
</dbReference>
<dbReference type="RefSeq" id="WP_109871685.1">
    <property type="nucleotide sequence ID" value="NZ_QGNA01000004.1"/>
</dbReference>
<evidence type="ECO:0000313" key="3">
    <source>
        <dbReference type="EMBL" id="PWS35318.1"/>
    </source>
</evidence>
<comment type="caution">
    <text evidence="3">The sequence shown here is derived from an EMBL/GenBank/DDBJ whole genome shotgun (WGS) entry which is preliminary data.</text>
</comment>
<organism evidence="3 4">
    <name type="scientific">Falsiroseomonas bella</name>
    <dbReference type="NCBI Taxonomy" id="2184016"/>
    <lineage>
        <taxon>Bacteria</taxon>
        <taxon>Pseudomonadati</taxon>
        <taxon>Pseudomonadota</taxon>
        <taxon>Alphaproteobacteria</taxon>
        <taxon>Acetobacterales</taxon>
        <taxon>Roseomonadaceae</taxon>
        <taxon>Falsiroseomonas</taxon>
    </lineage>
</organism>
<feature type="chain" id="PRO_5016301572" evidence="2">
    <location>
        <begin position="20"/>
        <end position="117"/>
    </location>
</feature>
<name>A0A317FCQ9_9PROT</name>
<evidence type="ECO:0000313" key="4">
    <source>
        <dbReference type="Proteomes" id="UP000245765"/>
    </source>
</evidence>
<feature type="compositionally biased region" description="Low complexity" evidence="1">
    <location>
        <begin position="30"/>
        <end position="52"/>
    </location>
</feature>
<keyword evidence="4" id="KW-1185">Reference proteome</keyword>
<feature type="region of interest" description="Disordered" evidence="1">
    <location>
        <begin position="25"/>
        <end position="71"/>
    </location>
</feature>
<proteinExistence type="predicted"/>
<sequence length="117" mass="12215">MLHPRLLLAPTLVLGLGLAACGQPEPPVAAAPAAQPAAATPPAQPAAAAAPAWQDLNGARASSGEGELQRRGFELSRRQGLTQYWNHAPSRTCLRVVTSNGRYAVTQVPFTPQNCPV</sequence>
<accession>A0A317FCQ9</accession>
<dbReference type="AlphaFoldDB" id="A0A317FCQ9"/>
<dbReference type="PROSITE" id="PS51257">
    <property type="entry name" value="PROKAR_LIPOPROTEIN"/>
    <property type="match status" value="1"/>
</dbReference>
<reference evidence="4" key="1">
    <citation type="submission" date="2018-05" db="EMBL/GenBank/DDBJ databases">
        <authorList>
            <person name="Du Z."/>
            <person name="Wang X."/>
        </authorList>
    </citation>
    <scope>NUCLEOTIDE SEQUENCE [LARGE SCALE GENOMIC DNA]</scope>
    <source>
        <strain evidence="4">CQN31</strain>
    </source>
</reference>
<gene>
    <name evidence="3" type="ORF">DFH01_16925</name>
</gene>
<keyword evidence="2" id="KW-0732">Signal</keyword>
<evidence type="ECO:0000256" key="1">
    <source>
        <dbReference type="SAM" id="MobiDB-lite"/>
    </source>
</evidence>
<feature type="signal peptide" evidence="2">
    <location>
        <begin position="1"/>
        <end position="19"/>
    </location>
</feature>
<protein>
    <submittedName>
        <fullName evidence="3">Uncharacterized protein</fullName>
    </submittedName>
</protein>
<evidence type="ECO:0000256" key="2">
    <source>
        <dbReference type="SAM" id="SignalP"/>
    </source>
</evidence>
<dbReference type="OrthoDB" id="594865at2"/>